<keyword evidence="3" id="KW-0472">Membrane</keyword>
<dbReference type="Gene3D" id="3.40.190.10">
    <property type="entry name" value="Periplasmic binding protein-like II"/>
    <property type="match status" value="2"/>
</dbReference>
<evidence type="ECO:0000256" key="2">
    <source>
        <dbReference type="ARBA" id="ARBA00022729"/>
    </source>
</evidence>
<dbReference type="PANTHER" id="PTHR43649">
    <property type="entry name" value="ARABINOSE-BINDING PROTEIN-RELATED"/>
    <property type="match status" value="1"/>
</dbReference>
<dbReference type="Proteomes" id="UP001597120">
    <property type="component" value="Unassembled WGS sequence"/>
</dbReference>
<keyword evidence="2 6" id="KW-0732">Signal</keyword>
<comment type="caution">
    <text evidence="7">The sequence shown here is derived from an EMBL/GenBank/DDBJ whole genome shotgun (WGS) entry which is preliminary data.</text>
</comment>
<accession>A0ABW3D8V6</accession>
<protein>
    <submittedName>
        <fullName evidence="7">Extracellular solute-binding protein</fullName>
    </submittedName>
</protein>
<evidence type="ECO:0000256" key="6">
    <source>
        <dbReference type="SAM" id="SignalP"/>
    </source>
</evidence>
<dbReference type="InterPro" id="IPR050490">
    <property type="entry name" value="Bact_solute-bd_prot1"/>
</dbReference>
<evidence type="ECO:0000256" key="4">
    <source>
        <dbReference type="ARBA" id="ARBA00023139"/>
    </source>
</evidence>
<keyword evidence="4" id="KW-0564">Palmitate</keyword>
<reference evidence="8" key="1">
    <citation type="journal article" date="2019" name="Int. J. Syst. Evol. Microbiol.">
        <title>The Global Catalogue of Microorganisms (GCM) 10K type strain sequencing project: providing services to taxonomists for standard genome sequencing and annotation.</title>
        <authorList>
            <consortium name="The Broad Institute Genomics Platform"/>
            <consortium name="The Broad Institute Genome Sequencing Center for Infectious Disease"/>
            <person name="Wu L."/>
            <person name="Ma J."/>
        </authorList>
    </citation>
    <scope>NUCLEOTIDE SEQUENCE [LARGE SCALE GENOMIC DNA]</scope>
    <source>
        <strain evidence="8">CCUG 57263</strain>
    </source>
</reference>
<name>A0ABW3D8V6_9BACL</name>
<dbReference type="EMBL" id="JBHTIU010000012">
    <property type="protein sequence ID" value="MFD0868370.1"/>
    <property type="molecule type" value="Genomic_DNA"/>
</dbReference>
<proteinExistence type="predicted"/>
<evidence type="ECO:0000256" key="5">
    <source>
        <dbReference type="ARBA" id="ARBA00023288"/>
    </source>
</evidence>
<gene>
    <name evidence="7" type="ORF">ACFQ03_04355</name>
</gene>
<keyword evidence="1" id="KW-1003">Cell membrane</keyword>
<dbReference type="CDD" id="cd13580">
    <property type="entry name" value="PBP2_AlgQ_like_1"/>
    <property type="match status" value="1"/>
</dbReference>
<dbReference type="InterPro" id="IPR006059">
    <property type="entry name" value="SBP"/>
</dbReference>
<evidence type="ECO:0000256" key="1">
    <source>
        <dbReference type="ARBA" id="ARBA00022475"/>
    </source>
</evidence>
<dbReference type="Pfam" id="PF01547">
    <property type="entry name" value="SBP_bac_1"/>
    <property type="match status" value="1"/>
</dbReference>
<dbReference type="PANTHER" id="PTHR43649:SF33">
    <property type="entry name" value="POLYGALACTURONAN_RHAMNOGALACTURONAN-BINDING PROTEIN YTCQ"/>
    <property type="match status" value="1"/>
</dbReference>
<dbReference type="SUPFAM" id="SSF53850">
    <property type="entry name" value="Periplasmic binding protein-like II"/>
    <property type="match status" value="1"/>
</dbReference>
<evidence type="ECO:0000313" key="8">
    <source>
        <dbReference type="Proteomes" id="UP001597120"/>
    </source>
</evidence>
<dbReference type="RefSeq" id="WP_186328236.1">
    <property type="nucleotide sequence ID" value="NZ_JBHTIU010000012.1"/>
</dbReference>
<feature type="signal peptide" evidence="6">
    <location>
        <begin position="1"/>
        <end position="25"/>
    </location>
</feature>
<sequence length="523" mass="58446">MGKTISKRLAVSVSALVAAAAMVSACGSKPASGGGPGGEAVNKDIHILLSHSNAKYAMQLKDNDPYVKKLSELSGYNLKFEFLGHGNDYIQQLTVRFASGDLPDLIRTDSIDSTMHPGALQQGVFHELGPLIDQYGPNIKSKIPKEAWESTRVSRDGKIYGIPALSALPASRVMYIRQDWLDKLGMKVPETLDEFLAFFEAVKTNDLNGNGDPNDEYGFYVRENLQFSDVFFREFGASPNQWYYRDGQLIPGMVLPEMKDALKFWKELYDKGYINPNLFTNKSADWEAGIKQGKAGLWMHDIINYMSNWQPENFVNQPEVKLSAIMPPQGPKGGGITAQSDQIYFVWVIPSKVKNPEEIIKFIDWAWSDEAETFFSLGIKDVNYTEENGKVKWDPKTPANYENDASIFYQLSINPRGDGRMLPSLIEAHPDAEFLKKGVEIAKNSSTPNDGLHMPVLESLKTHPELAVGTNSGTLFLDMFAKVITGKEDVDAAFDNFVSEWKRRGGDAAIKEATDWYHSFHKK</sequence>
<keyword evidence="5" id="KW-0449">Lipoprotein</keyword>
<feature type="chain" id="PRO_5047108378" evidence="6">
    <location>
        <begin position="26"/>
        <end position="523"/>
    </location>
</feature>
<dbReference type="PROSITE" id="PS51257">
    <property type="entry name" value="PROKAR_LIPOPROTEIN"/>
    <property type="match status" value="1"/>
</dbReference>
<evidence type="ECO:0000256" key="3">
    <source>
        <dbReference type="ARBA" id="ARBA00023136"/>
    </source>
</evidence>
<keyword evidence="8" id="KW-1185">Reference proteome</keyword>
<organism evidence="7 8">
    <name type="scientific">Paenibacillus residui</name>
    <dbReference type="NCBI Taxonomy" id="629724"/>
    <lineage>
        <taxon>Bacteria</taxon>
        <taxon>Bacillati</taxon>
        <taxon>Bacillota</taxon>
        <taxon>Bacilli</taxon>
        <taxon>Bacillales</taxon>
        <taxon>Paenibacillaceae</taxon>
        <taxon>Paenibacillus</taxon>
    </lineage>
</organism>
<evidence type="ECO:0000313" key="7">
    <source>
        <dbReference type="EMBL" id="MFD0868370.1"/>
    </source>
</evidence>